<accession>A0A6A6ZJM5</accession>
<evidence type="ECO:0000313" key="9">
    <source>
        <dbReference type="Proteomes" id="UP000799424"/>
    </source>
</evidence>
<keyword evidence="7" id="KW-0812">Transmembrane</keyword>
<dbReference type="Pfam" id="PF00067">
    <property type="entry name" value="p450"/>
    <property type="match status" value="1"/>
</dbReference>
<dbReference type="GO" id="GO:0005506">
    <property type="term" value="F:iron ion binding"/>
    <property type="evidence" value="ECO:0007669"/>
    <property type="project" value="InterPro"/>
</dbReference>
<dbReference type="InterPro" id="IPR002401">
    <property type="entry name" value="Cyt_P450_E_grp-I"/>
</dbReference>
<keyword evidence="7" id="KW-0472">Membrane</keyword>
<dbReference type="CDD" id="cd11058">
    <property type="entry name" value="CYP60B-like"/>
    <property type="match status" value="1"/>
</dbReference>
<keyword evidence="4 6" id="KW-0479">Metal-binding</keyword>
<sequence length="517" mass="58746">MGYLDIIIGSDALSRALSVVLLASVILITHWTYNAFLHPLAKFPGPLHWRASRLPYMRAAWGTRFPYEIQRLHDQYGDVVRIAPNELSFTDPRAWDDIYSNTDGENSGAFKKSEIWHGNPSGGPNSVFNTIDFKEHARIRRFMDPAFSERAVSQQEPIIQDYVSICIKKLQERMSAQGKVTVNIVDWFNFTLFDIIGDLSFGESFGCLDKCEYESWMSQMADSIKLHYLSITLRWYPIFNSMLKPFAAFLVPKEIIVNHMDYIQRSTEKLKRRLSPEANIERPDIVSQLLRSEDRGEGLTPEEVVQNSMLFINAASETTATTLTAVANQLIQNPESLAALEDEIRKFSSGSDLSLQALKQLPYLNAVLQEALRLCNPNPIGHMRITPTTGGKVAGHWVPGNTIVTIQPMALALSPKHFHEPAAWHPERWLKEAESDVHSPYYHDQRKAVRGFGWGPYVCVGEPLGWAWMRLIIAKMVWTFDLKKANTTHSTIAWEAQDVYAIIIKHRLDVTFAERAA</sequence>
<dbReference type="GO" id="GO:0004497">
    <property type="term" value="F:monooxygenase activity"/>
    <property type="evidence" value="ECO:0007669"/>
    <property type="project" value="InterPro"/>
</dbReference>
<evidence type="ECO:0000256" key="7">
    <source>
        <dbReference type="SAM" id="Phobius"/>
    </source>
</evidence>
<comment type="similarity">
    <text evidence="2">Belongs to the cytochrome P450 family.</text>
</comment>
<dbReference type="Gene3D" id="1.10.630.10">
    <property type="entry name" value="Cytochrome P450"/>
    <property type="match status" value="1"/>
</dbReference>
<evidence type="ECO:0000256" key="5">
    <source>
        <dbReference type="ARBA" id="ARBA00023004"/>
    </source>
</evidence>
<proteinExistence type="inferred from homology"/>
<evidence type="ECO:0000256" key="2">
    <source>
        <dbReference type="ARBA" id="ARBA00010617"/>
    </source>
</evidence>
<dbReference type="InterPro" id="IPR050121">
    <property type="entry name" value="Cytochrome_P450_monoxygenase"/>
</dbReference>
<keyword evidence="5 6" id="KW-0408">Iron</keyword>
<dbReference type="EMBL" id="MU006239">
    <property type="protein sequence ID" value="KAF2820879.1"/>
    <property type="molecule type" value="Genomic_DNA"/>
</dbReference>
<evidence type="ECO:0000313" key="8">
    <source>
        <dbReference type="EMBL" id="KAF2820879.1"/>
    </source>
</evidence>
<dbReference type="InterPro" id="IPR036396">
    <property type="entry name" value="Cyt_P450_sf"/>
</dbReference>
<dbReference type="PRINTS" id="PR00463">
    <property type="entry name" value="EP450I"/>
</dbReference>
<organism evidence="8 9">
    <name type="scientific">Ophiobolus disseminans</name>
    <dbReference type="NCBI Taxonomy" id="1469910"/>
    <lineage>
        <taxon>Eukaryota</taxon>
        <taxon>Fungi</taxon>
        <taxon>Dikarya</taxon>
        <taxon>Ascomycota</taxon>
        <taxon>Pezizomycotina</taxon>
        <taxon>Dothideomycetes</taxon>
        <taxon>Pleosporomycetidae</taxon>
        <taxon>Pleosporales</taxon>
        <taxon>Pleosporineae</taxon>
        <taxon>Phaeosphaeriaceae</taxon>
        <taxon>Ophiobolus</taxon>
    </lineage>
</organism>
<protein>
    <submittedName>
        <fullName evidence="8">Isotrichodermin C-15 hydroxylase</fullName>
    </submittedName>
</protein>
<feature type="binding site" description="axial binding residue" evidence="6">
    <location>
        <position position="459"/>
    </location>
    <ligand>
        <name>heme</name>
        <dbReference type="ChEBI" id="CHEBI:30413"/>
    </ligand>
    <ligandPart>
        <name>Fe</name>
        <dbReference type="ChEBI" id="CHEBI:18248"/>
    </ligandPart>
</feature>
<reference evidence="8" key="1">
    <citation type="journal article" date="2020" name="Stud. Mycol.">
        <title>101 Dothideomycetes genomes: a test case for predicting lifestyles and emergence of pathogens.</title>
        <authorList>
            <person name="Haridas S."/>
            <person name="Albert R."/>
            <person name="Binder M."/>
            <person name="Bloem J."/>
            <person name="Labutti K."/>
            <person name="Salamov A."/>
            <person name="Andreopoulos B."/>
            <person name="Baker S."/>
            <person name="Barry K."/>
            <person name="Bills G."/>
            <person name="Bluhm B."/>
            <person name="Cannon C."/>
            <person name="Castanera R."/>
            <person name="Culley D."/>
            <person name="Daum C."/>
            <person name="Ezra D."/>
            <person name="Gonzalez J."/>
            <person name="Henrissat B."/>
            <person name="Kuo A."/>
            <person name="Liang C."/>
            <person name="Lipzen A."/>
            <person name="Lutzoni F."/>
            <person name="Magnuson J."/>
            <person name="Mondo S."/>
            <person name="Nolan M."/>
            <person name="Ohm R."/>
            <person name="Pangilinan J."/>
            <person name="Park H.-J."/>
            <person name="Ramirez L."/>
            <person name="Alfaro M."/>
            <person name="Sun H."/>
            <person name="Tritt A."/>
            <person name="Yoshinaga Y."/>
            <person name="Zwiers L.-H."/>
            <person name="Turgeon B."/>
            <person name="Goodwin S."/>
            <person name="Spatafora J."/>
            <person name="Crous P."/>
            <person name="Grigoriev I."/>
        </authorList>
    </citation>
    <scope>NUCLEOTIDE SEQUENCE</scope>
    <source>
        <strain evidence="8">CBS 113818</strain>
    </source>
</reference>
<comment type="cofactor">
    <cofactor evidence="1 6">
        <name>heme</name>
        <dbReference type="ChEBI" id="CHEBI:30413"/>
    </cofactor>
</comment>
<evidence type="ECO:0000256" key="6">
    <source>
        <dbReference type="PIRSR" id="PIRSR602401-1"/>
    </source>
</evidence>
<dbReference type="Proteomes" id="UP000799424">
    <property type="component" value="Unassembled WGS sequence"/>
</dbReference>
<dbReference type="OrthoDB" id="1470350at2759"/>
<evidence type="ECO:0000256" key="1">
    <source>
        <dbReference type="ARBA" id="ARBA00001971"/>
    </source>
</evidence>
<dbReference type="GO" id="GO:0016705">
    <property type="term" value="F:oxidoreductase activity, acting on paired donors, with incorporation or reduction of molecular oxygen"/>
    <property type="evidence" value="ECO:0007669"/>
    <property type="project" value="InterPro"/>
</dbReference>
<evidence type="ECO:0000256" key="4">
    <source>
        <dbReference type="ARBA" id="ARBA00022723"/>
    </source>
</evidence>
<dbReference type="PANTHER" id="PTHR24305">
    <property type="entry name" value="CYTOCHROME P450"/>
    <property type="match status" value="1"/>
</dbReference>
<name>A0A6A6ZJM5_9PLEO</name>
<keyword evidence="7" id="KW-1133">Transmembrane helix</keyword>
<feature type="transmembrane region" description="Helical" evidence="7">
    <location>
        <begin position="12"/>
        <end position="33"/>
    </location>
</feature>
<evidence type="ECO:0000256" key="3">
    <source>
        <dbReference type="ARBA" id="ARBA00022617"/>
    </source>
</evidence>
<dbReference type="PANTHER" id="PTHR24305:SF210">
    <property type="entry name" value="CYTOCHROME P450 MONOOXYGENASE ASQL-RELATED"/>
    <property type="match status" value="1"/>
</dbReference>
<dbReference type="AlphaFoldDB" id="A0A6A6ZJM5"/>
<keyword evidence="3 6" id="KW-0349">Heme</keyword>
<keyword evidence="9" id="KW-1185">Reference proteome</keyword>
<dbReference type="SUPFAM" id="SSF48264">
    <property type="entry name" value="Cytochrome P450"/>
    <property type="match status" value="1"/>
</dbReference>
<gene>
    <name evidence="8" type="ORF">CC86DRAFT_427813</name>
</gene>
<dbReference type="InterPro" id="IPR001128">
    <property type="entry name" value="Cyt_P450"/>
</dbReference>
<dbReference type="GO" id="GO:0020037">
    <property type="term" value="F:heme binding"/>
    <property type="evidence" value="ECO:0007669"/>
    <property type="project" value="InterPro"/>
</dbReference>